<dbReference type="GO" id="GO:0160031">
    <property type="term" value="P:endoplasmic reticulum membrane biogenesis"/>
    <property type="evidence" value="ECO:0007669"/>
    <property type="project" value="EnsemblFungi"/>
</dbReference>
<evidence type="ECO:0008006" key="5">
    <source>
        <dbReference type="Google" id="ProtNLM"/>
    </source>
</evidence>
<keyword evidence="2" id="KW-0812">Transmembrane</keyword>
<keyword evidence="2" id="KW-1133">Transmembrane helix</keyword>
<proteinExistence type="predicted"/>
<feature type="transmembrane region" description="Helical" evidence="2">
    <location>
        <begin position="45"/>
        <end position="65"/>
    </location>
</feature>
<dbReference type="PANTHER" id="PTHR31726:SF2">
    <property type="entry name" value="PROTEIN ICE2"/>
    <property type="match status" value="1"/>
</dbReference>
<dbReference type="AlphaFoldDB" id="A0A1E4TT81"/>
<feature type="region of interest" description="Disordered" evidence="1">
    <location>
        <begin position="346"/>
        <end position="391"/>
    </location>
</feature>
<feature type="transmembrane region" description="Helical" evidence="2">
    <location>
        <begin position="182"/>
        <end position="203"/>
    </location>
</feature>
<gene>
    <name evidence="3" type="ORF">PACTADRAFT_86080</name>
</gene>
<organism evidence="3 4">
    <name type="scientific">Pachysolen tannophilus NRRL Y-2460</name>
    <dbReference type="NCBI Taxonomy" id="669874"/>
    <lineage>
        <taxon>Eukaryota</taxon>
        <taxon>Fungi</taxon>
        <taxon>Dikarya</taxon>
        <taxon>Ascomycota</taxon>
        <taxon>Saccharomycotina</taxon>
        <taxon>Pichiomycetes</taxon>
        <taxon>Pachysolenaceae</taxon>
        <taxon>Pachysolen</taxon>
    </lineage>
</organism>
<dbReference type="GO" id="GO:0048309">
    <property type="term" value="P:endoplasmic reticulum inheritance"/>
    <property type="evidence" value="ECO:0007669"/>
    <property type="project" value="EnsemblFungi"/>
</dbReference>
<evidence type="ECO:0000313" key="4">
    <source>
        <dbReference type="Proteomes" id="UP000094236"/>
    </source>
</evidence>
<feature type="transmembrane region" description="Helical" evidence="2">
    <location>
        <begin position="137"/>
        <end position="162"/>
    </location>
</feature>
<dbReference type="GO" id="GO:0004865">
    <property type="term" value="F:protein serine/threonine phosphatase inhibitor activity"/>
    <property type="evidence" value="ECO:0007669"/>
    <property type="project" value="EnsemblFungi"/>
</dbReference>
<evidence type="ECO:0000256" key="2">
    <source>
        <dbReference type="SAM" id="Phobius"/>
    </source>
</evidence>
<dbReference type="PANTHER" id="PTHR31726">
    <property type="entry name" value="PROTEIN ICE2"/>
    <property type="match status" value="1"/>
</dbReference>
<feature type="transmembrane region" description="Helical" evidence="2">
    <location>
        <begin position="215"/>
        <end position="237"/>
    </location>
</feature>
<dbReference type="OrthoDB" id="5577218at2759"/>
<dbReference type="GO" id="GO:0031204">
    <property type="term" value="P:post-translational protein targeting to membrane, translocation"/>
    <property type="evidence" value="ECO:0007669"/>
    <property type="project" value="EnsemblFungi"/>
</dbReference>
<dbReference type="InterPro" id="IPR013635">
    <property type="entry name" value="Ice2"/>
</dbReference>
<dbReference type="Proteomes" id="UP000094236">
    <property type="component" value="Unassembled WGS sequence"/>
</dbReference>
<dbReference type="GO" id="GO:0006882">
    <property type="term" value="P:intracellular zinc ion homeostasis"/>
    <property type="evidence" value="ECO:0007669"/>
    <property type="project" value="EnsemblFungi"/>
</dbReference>
<evidence type="ECO:0000256" key="1">
    <source>
        <dbReference type="SAM" id="MobiDB-lite"/>
    </source>
</evidence>
<dbReference type="GO" id="GO:0005789">
    <property type="term" value="C:endoplasmic reticulum membrane"/>
    <property type="evidence" value="ECO:0007669"/>
    <property type="project" value="EnsemblFungi"/>
</dbReference>
<dbReference type="GO" id="GO:0036228">
    <property type="term" value="P:protein localization to nuclear inner membrane"/>
    <property type="evidence" value="ECO:0007669"/>
    <property type="project" value="EnsemblFungi"/>
</dbReference>
<sequence length="485" mass="54706">MASAIHKQSSKSSLRLNTNIQTKNNTLTSVKQSSHKFKLVQSFRIIFATIYLALIILTIPLSFELGGIDCGLNFTLTILLLHFILTTARVLKYHAVISTFFYYLQHLLLPSLLFIFISTFNNNLNDGSIDGNTNAGIAWKLFLINSTPLFTILEGFCSLLLIQSIGQYSRWLVFKKSETWSIIALLTSGFIITASTYFLFNIYVSPPINLSNIGLISASLIGSILTFTLVVIGYGLFSGRSTTIESSLIFAYIIKCIYEIFPELSQLNYQNFQDLIKFISNVLLSLTIKFITENFPNSFQTLWDFFKLSLINLTFPTIINLVYRIGVFFAATKIIPILQPMNTTTSSNSPSSSSPTLSSTSSPLPTHLSLQPPTSSATTLSASTSSSTSASPILIDSSSLKPSKTMRILYLYSPCIIIVVYTNLMIQYNETLNSDNNNFWNFILNNFFRVNVNDYFNNGFYPWQFWHWVNIFLTLILYTIELFLN</sequence>
<keyword evidence="2" id="KW-0472">Membrane</keyword>
<feature type="transmembrane region" description="Helical" evidence="2">
    <location>
        <begin position="465"/>
        <end position="484"/>
    </location>
</feature>
<feature type="transmembrane region" description="Helical" evidence="2">
    <location>
        <begin position="408"/>
        <end position="428"/>
    </location>
</feature>
<dbReference type="GO" id="GO:0032541">
    <property type="term" value="C:cortical endoplasmic reticulum"/>
    <property type="evidence" value="ECO:0007669"/>
    <property type="project" value="EnsemblFungi"/>
</dbReference>
<evidence type="ECO:0000313" key="3">
    <source>
        <dbReference type="EMBL" id="ODV94888.1"/>
    </source>
</evidence>
<feature type="transmembrane region" description="Helical" evidence="2">
    <location>
        <begin position="100"/>
        <end position="117"/>
    </location>
</feature>
<dbReference type="EMBL" id="KV454015">
    <property type="protein sequence ID" value="ODV94888.1"/>
    <property type="molecule type" value="Genomic_DNA"/>
</dbReference>
<feature type="transmembrane region" description="Helical" evidence="2">
    <location>
        <begin position="71"/>
        <end position="88"/>
    </location>
</feature>
<protein>
    <recommendedName>
        <fullName evidence="5">ICE2-domain-containing protein</fullName>
    </recommendedName>
</protein>
<reference evidence="4" key="1">
    <citation type="submission" date="2016-05" db="EMBL/GenBank/DDBJ databases">
        <title>Comparative genomics of biotechnologically important yeasts.</title>
        <authorList>
            <consortium name="DOE Joint Genome Institute"/>
            <person name="Riley R."/>
            <person name="Haridas S."/>
            <person name="Wolfe K.H."/>
            <person name="Lopes M.R."/>
            <person name="Hittinger C.T."/>
            <person name="Goker M."/>
            <person name="Salamov A."/>
            <person name="Wisecaver J."/>
            <person name="Long T.M."/>
            <person name="Aerts A.L."/>
            <person name="Barry K."/>
            <person name="Choi C."/>
            <person name="Clum A."/>
            <person name="Coughlan A.Y."/>
            <person name="Deshpande S."/>
            <person name="Douglass A.P."/>
            <person name="Hanson S.J."/>
            <person name="Klenk H.-P."/>
            <person name="Labutti K."/>
            <person name="Lapidus A."/>
            <person name="Lindquist E."/>
            <person name="Lipzen A."/>
            <person name="Meier-Kolthoff J.P."/>
            <person name="Ohm R.A."/>
            <person name="Otillar R.P."/>
            <person name="Pangilinan J."/>
            <person name="Peng Y."/>
            <person name="Rokas A."/>
            <person name="Rosa C.A."/>
            <person name="Scheuner C."/>
            <person name="Sibirny A.A."/>
            <person name="Slot J.C."/>
            <person name="Stielow J.B."/>
            <person name="Sun H."/>
            <person name="Kurtzman C.P."/>
            <person name="Blackwell M."/>
            <person name="Grigoriev I.V."/>
            <person name="Jeffries T.W."/>
        </authorList>
    </citation>
    <scope>NUCLEOTIDE SEQUENCE [LARGE SCALE GENOMIC DNA]</scope>
    <source>
        <strain evidence="4">NRRL Y-2460</strain>
    </source>
</reference>
<dbReference type="GO" id="GO:0097038">
    <property type="term" value="C:perinuclear endoplasmic reticulum"/>
    <property type="evidence" value="ECO:0007669"/>
    <property type="project" value="EnsemblFungi"/>
</dbReference>
<dbReference type="GO" id="GO:0000921">
    <property type="term" value="P:septin ring assembly"/>
    <property type="evidence" value="ECO:0007669"/>
    <property type="project" value="EnsemblFungi"/>
</dbReference>
<dbReference type="Pfam" id="PF08426">
    <property type="entry name" value="ICE2"/>
    <property type="match status" value="1"/>
</dbReference>
<accession>A0A1E4TT81</accession>
<dbReference type="STRING" id="669874.A0A1E4TT81"/>
<keyword evidence="4" id="KW-1185">Reference proteome</keyword>
<name>A0A1E4TT81_PACTA</name>